<dbReference type="PROSITE" id="PS51257">
    <property type="entry name" value="PROKAR_LIPOPROTEIN"/>
    <property type="match status" value="1"/>
</dbReference>
<dbReference type="InterPro" id="IPR032503">
    <property type="entry name" value="FAO_M"/>
</dbReference>
<evidence type="ECO:0000313" key="8">
    <source>
        <dbReference type="Proteomes" id="UP000043764"/>
    </source>
</evidence>
<dbReference type="PANTHER" id="PTHR43757:SF2">
    <property type="entry name" value="AMINOMETHYLTRANSFERASE, MITOCHONDRIAL"/>
    <property type="match status" value="1"/>
</dbReference>
<dbReference type="GO" id="GO:0004047">
    <property type="term" value="F:aminomethyltransferase activity"/>
    <property type="evidence" value="ECO:0007669"/>
    <property type="project" value="UniProtKB-EC"/>
</dbReference>
<dbReference type="InterPro" id="IPR028896">
    <property type="entry name" value="GcvT/YgfZ/DmdA"/>
</dbReference>
<keyword evidence="7" id="KW-0808">Transferase</keyword>
<evidence type="ECO:0000259" key="5">
    <source>
        <dbReference type="Pfam" id="PF08669"/>
    </source>
</evidence>
<dbReference type="SUPFAM" id="SSF54373">
    <property type="entry name" value="FAD-linked reductases, C-terminal domain"/>
    <property type="match status" value="1"/>
</dbReference>
<feature type="domain" description="Aminomethyltransferase C-terminal" evidence="5">
    <location>
        <begin position="742"/>
        <end position="822"/>
    </location>
</feature>
<organism evidence="7 8">
    <name type="scientific">Phaeobacter italicus</name>
    <dbReference type="NCBI Taxonomy" id="481446"/>
    <lineage>
        <taxon>Bacteria</taxon>
        <taxon>Pseudomonadati</taxon>
        <taxon>Pseudomonadota</taxon>
        <taxon>Alphaproteobacteria</taxon>
        <taxon>Rhodobacterales</taxon>
        <taxon>Roseobacteraceae</taxon>
        <taxon>Phaeobacter</taxon>
    </lineage>
</organism>
<dbReference type="GO" id="GO:0016491">
    <property type="term" value="F:oxidoreductase activity"/>
    <property type="evidence" value="ECO:0007669"/>
    <property type="project" value="UniProtKB-KW"/>
</dbReference>
<dbReference type="InterPro" id="IPR036188">
    <property type="entry name" value="FAD/NAD-bd_sf"/>
</dbReference>
<feature type="domain" description="FAD dependent oxidoreductase" evidence="3">
    <location>
        <begin position="24"/>
        <end position="393"/>
    </location>
</feature>
<dbReference type="Gene3D" id="3.30.9.10">
    <property type="entry name" value="D-Amino Acid Oxidase, subunit A, domain 2"/>
    <property type="match status" value="1"/>
</dbReference>
<evidence type="ECO:0000259" key="6">
    <source>
        <dbReference type="Pfam" id="PF16350"/>
    </source>
</evidence>
<keyword evidence="7" id="KW-0489">Methyltransferase</keyword>
<name>A0A0H5D5U4_9RHOB</name>
<keyword evidence="8" id="KW-1185">Reference proteome</keyword>
<dbReference type="PANTHER" id="PTHR43757">
    <property type="entry name" value="AMINOMETHYLTRANSFERASE"/>
    <property type="match status" value="1"/>
</dbReference>
<dbReference type="InterPro" id="IPR027266">
    <property type="entry name" value="TrmE/GcvT-like"/>
</dbReference>
<dbReference type="Gene3D" id="3.30.1360.120">
    <property type="entry name" value="Probable tRNA modification gtpase trme, domain 1"/>
    <property type="match status" value="1"/>
</dbReference>
<sequence>MKPGPKEVFATQGGTMSDFPTKAKVVIIGGGVVGCSALYHLAKKGWSDCVLLEKNELTAGSTWHAAGNVPTFSTSWAIMNMQRYSTELYSRLADEVDYPMNYHVSGSIRLAHSKERMQEFERAMSMGRYQGIPMEMWTPEQAKARYPFLETHDLEGVLYDPTDGDIDPAQLTQALAKGARDLGQKIVRFCPATDVTQKDDGSWIVHTEKGDITCDYVVNAAGYYAQRVGEWFKPYGGRTVPAMVMSHQYLLTDEVPEVEAWSKENGGKLPLLRDVDVSYYLRQEKNGFNLGPYEPNCRGHWMTEDDPMPEDFSFQLWNDDLDRIEDIVTDAMERVPLMATSGVGRVINGPIPYAPDGLPLIGPMPGVSNAFEAHTFTFGIAQGGGAGKVLAEWIVDGHTEWDMWAVDPRRYTDYTDQDYCNQKGMEVYGNEYAMHFPHHEWPAAREKKLSPVHAKVKELGGQMGAYNGWERANWFAKPGDDTSLEATHTWGRSGPWEQRIKEECEAVRDHCGVLDLPGFSRFMVTGEGAAEALRGLITGGLPKVGRINLVYIADDRGRILTEMSCVRLADEAFMMITAATAQWHDRDILLSAMPASVSVEDVTTKRDTLIVTGPKSRDILAGLSDGDFESGWLTHQSATVAGREAFLIRVSFAGELGWEVHALNEDIPVIYEAVLEAGAVPFGMYALNSLRIEKGYRAWKGDLSTDYSLLEGGLERFVKLDKPQAFPGKAAILAEKQRGVAKRFVTLKVDAGEADAPYMSCIRHGDAIVGETTSGAWGYRVGASIALGMVRADLAEPGTELQVDIYGELCRAVVQADAPMWDPDNERLRA</sequence>
<dbReference type="Pfam" id="PF08669">
    <property type="entry name" value="GCV_T_C"/>
    <property type="match status" value="1"/>
</dbReference>
<dbReference type="Gene3D" id="3.30.70.1400">
    <property type="entry name" value="Aminomethyltransferase beta-barrel domains"/>
    <property type="match status" value="1"/>
</dbReference>
<dbReference type="Pfam" id="PF16350">
    <property type="entry name" value="FAO_M"/>
    <property type="match status" value="1"/>
</dbReference>
<reference evidence="8" key="1">
    <citation type="submission" date="2015-05" db="EMBL/GenBank/DDBJ databases">
        <authorList>
            <person name="Rodrigo-Torres Lidia"/>
            <person name="Arahal R.David."/>
        </authorList>
    </citation>
    <scope>NUCLEOTIDE SEQUENCE [LARGE SCALE GENOMIC DNA]</scope>
    <source>
        <strain evidence="8">CECT 7321</strain>
    </source>
</reference>
<dbReference type="EC" id="2.1.2.10" evidence="7"/>
<dbReference type="GO" id="GO:0032259">
    <property type="term" value="P:methylation"/>
    <property type="evidence" value="ECO:0007669"/>
    <property type="project" value="UniProtKB-KW"/>
</dbReference>
<dbReference type="EMBL" id="CVRL01000041">
    <property type="protein sequence ID" value="CRL12557.1"/>
    <property type="molecule type" value="Genomic_DNA"/>
</dbReference>
<dbReference type="Proteomes" id="UP000043764">
    <property type="component" value="Unassembled WGS sequence"/>
</dbReference>
<dbReference type="AlphaFoldDB" id="A0A0H5D5U4"/>
<feature type="domain" description="FAD dependent oxidoreductase central" evidence="6">
    <location>
        <begin position="396"/>
        <end position="450"/>
    </location>
</feature>
<dbReference type="InterPro" id="IPR029043">
    <property type="entry name" value="GcvT/YgfZ_C"/>
</dbReference>
<dbReference type="Gene3D" id="3.50.50.60">
    <property type="entry name" value="FAD/NAD(P)-binding domain"/>
    <property type="match status" value="1"/>
</dbReference>
<evidence type="ECO:0000259" key="3">
    <source>
        <dbReference type="Pfam" id="PF01266"/>
    </source>
</evidence>
<feature type="domain" description="GCVT N-terminal" evidence="4">
    <location>
        <begin position="453"/>
        <end position="722"/>
    </location>
</feature>
<dbReference type="SUPFAM" id="SSF103025">
    <property type="entry name" value="Folate-binding domain"/>
    <property type="match status" value="1"/>
</dbReference>
<dbReference type="GO" id="GO:0008168">
    <property type="term" value="F:methyltransferase activity"/>
    <property type="evidence" value="ECO:0007669"/>
    <property type="project" value="UniProtKB-KW"/>
</dbReference>
<dbReference type="InterPro" id="IPR006222">
    <property type="entry name" value="GCVT_N"/>
</dbReference>
<dbReference type="Pfam" id="PF01266">
    <property type="entry name" value="DAO"/>
    <property type="match status" value="1"/>
</dbReference>
<dbReference type="InterPro" id="IPR006076">
    <property type="entry name" value="FAD-dep_OxRdtase"/>
</dbReference>
<dbReference type="STRING" id="481446.NIT7645_03365"/>
<accession>A0A0H5D5U4</accession>
<evidence type="ECO:0000256" key="2">
    <source>
        <dbReference type="ARBA" id="ARBA00023002"/>
    </source>
</evidence>
<dbReference type="InterPro" id="IPR013977">
    <property type="entry name" value="GcvT_C"/>
</dbReference>
<proteinExistence type="inferred from homology"/>
<gene>
    <name evidence="7" type="primary">gcvT_9</name>
    <name evidence="7" type="ORF">NIT7321_03435</name>
</gene>
<dbReference type="SUPFAM" id="SSF51905">
    <property type="entry name" value="FAD/NAD(P)-binding domain"/>
    <property type="match status" value="1"/>
</dbReference>
<evidence type="ECO:0000313" key="7">
    <source>
        <dbReference type="EMBL" id="CRL12557.1"/>
    </source>
</evidence>
<comment type="similarity">
    <text evidence="1">Belongs to the GcvT family.</text>
</comment>
<dbReference type="Pfam" id="PF01571">
    <property type="entry name" value="GCV_T"/>
    <property type="match status" value="1"/>
</dbReference>
<keyword evidence="2" id="KW-0560">Oxidoreductase</keyword>
<evidence type="ECO:0000256" key="1">
    <source>
        <dbReference type="ARBA" id="ARBA00008609"/>
    </source>
</evidence>
<protein>
    <submittedName>
        <fullName evidence="7">Aminomethyltransferase</fullName>
        <ecNumber evidence="7">2.1.2.10</ecNumber>
    </submittedName>
</protein>
<dbReference type="Gene3D" id="2.40.30.110">
    <property type="entry name" value="Aminomethyltransferase beta-barrel domains"/>
    <property type="match status" value="1"/>
</dbReference>
<evidence type="ECO:0000259" key="4">
    <source>
        <dbReference type="Pfam" id="PF01571"/>
    </source>
</evidence>
<dbReference type="SUPFAM" id="SSF101790">
    <property type="entry name" value="Aminomethyltransferase beta-barrel domain"/>
    <property type="match status" value="1"/>
</dbReference>